<dbReference type="OrthoDB" id="1121174at2"/>
<dbReference type="GO" id="GO:0000160">
    <property type="term" value="P:phosphorelay signal transduction system"/>
    <property type="evidence" value="ECO:0007669"/>
    <property type="project" value="InterPro"/>
</dbReference>
<keyword evidence="4" id="KW-1185">Reference proteome</keyword>
<dbReference type="AlphaFoldDB" id="A0A4R0MTC0"/>
<dbReference type="SUPFAM" id="SSF52172">
    <property type="entry name" value="CheY-like"/>
    <property type="match status" value="1"/>
</dbReference>
<gene>
    <name evidence="3" type="ORF">EZ428_13620</name>
</gene>
<dbReference type="Pfam" id="PF00072">
    <property type="entry name" value="Response_reg"/>
    <property type="match status" value="1"/>
</dbReference>
<evidence type="ECO:0000313" key="3">
    <source>
        <dbReference type="EMBL" id="TCC90311.1"/>
    </source>
</evidence>
<keyword evidence="1" id="KW-0597">Phosphoprotein</keyword>
<dbReference type="EMBL" id="SJSK01000003">
    <property type="protein sequence ID" value="TCC90311.1"/>
    <property type="molecule type" value="Genomic_DNA"/>
</dbReference>
<dbReference type="PROSITE" id="PS50110">
    <property type="entry name" value="RESPONSE_REGULATORY"/>
    <property type="match status" value="1"/>
</dbReference>
<organism evidence="3 4">
    <name type="scientific">Pedobacter frigiditerrae</name>
    <dbReference type="NCBI Taxonomy" id="2530452"/>
    <lineage>
        <taxon>Bacteria</taxon>
        <taxon>Pseudomonadati</taxon>
        <taxon>Bacteroidota</taxon>
        <taxon>Sphingobacteriia</taxon>
        <taxon>Sphingobacteriales</taxon>
        <taxon>Sphingobacteriaceae</taxon>
        <taxon>Pedobacter</taxon>
    </lineage>
</organism>
<evidence type="ECO:0000256" key="1">
    <source>
        <dbReference type="PROSITE-ProRule" id="PRU00169"/>
    </source>
</evidence>
<dbReference type="PANTHER" id="PTHR44520:SF2">
    <property type="entry name" value="RESPONSE REGULATOR RCP1"/>
    <property type="match status" value="1"/>
</dbReference>
<dbReference type="Proteomes" id="UP000292884">
    <property type="component" value="Unassembled WGS sequence"/>
</dbReference>
<proteinExistence type="predicted"/>
<dbReference type="InterPro" id="IPR011006">
    <property type="entry name" value="CheY-like_superfamily"/>
</dbReference>
<evidence type="ECO:0000259" key="2">
    <source>
        <dbReference type="PROSITE" id="PS50110"/>
    </source>
</evidence>
<evidence type="ECO:0000313" key="4">
    <source>
        <dbReference type="Proteomes" id="UP000292884"/>
    </source>
</evidence>
<name>A0A4R0MTC0_9SPHI</name>
<dbReference type="RefSeq" id="WP_131553712.1">
    <property type="nucleotide sequence ID" value="NZ_SJSK01000003.1"/>
</dbReference>
<reference evidence="3 4" key="1">
    <citation type="submission" date="2019-02" db="EMBL/GenBank/DDBJ databases">
        <title>Pedobacter sp. RP-1-13 sp. nov., isolated from Arctic soil.</title>
        <authorList>
            <person name="Dahal R.H."/>
        </authorList>
    </citation>
    <scope>NUCLEOTIDE SEQUENCE [LARGE SCALE GENOMIC DNA]</scope>
    <source>
        <strain evidence="3 4">RP-1-13</strain>
    </source>
</reference>
<protein>
    <submittedName>
        <fullName evidence="3">Response regulator</fullName>
    </submittedName>
</protein>
<accession>A0A4R0MTC0</accession>
<dbReference type="PANTHER" id="PTHR44520">
    <property type="entry name" value="RESPONSE REGULATOR RCP1-RELATED"/>
    <property type="match status" value="1"/>
</dbReference>
<feature type="domain" description="Response regulatory" evidence="2">
    <location>
        <begin position="7"/>
        <end position="130"/>
    </location>
</feature>
<dbReference type="SMART" id="SM00448">
    <property type="entry name" value="REC"/>
    <property type="match status" value="1"/>
</dbReference>
<sequence>MIELNNKIMIVDDNIIDQMITTRVLKNSYSQSDVLVMDCPIQALSYLENNEDNISSLPSLIILDLDMPEMNGLGFLERFSEFADKLKNAIKIVVLTATDVIEDIELASANPAVAKLISKPLFNNSLAEIL</sequence>
<comment type="caution">
    <text evidence="3">The sequence shown here is derived from an EMBL/GenBank/DDBJ whole genome shotgun (WGS) entry which is preliminary data.</text>
</comment>
<feature type="modified residue" description="4-aspartylphosphate" evidence="1">
    <location>
        <position position="64"/>
    </location>
</feature>
<dbReference type="Gene3D" id="3.40.50.2300">
    <property type="match status" value="1"/>
</dbReference>
<dbReference type="InterPro" id="IPR001789">
    <property type="entry name" value="Sig_transdc_resp-reg_receiver"/>
</dbReference>
<dbReference type="InterPro" id="IPR052893">
    <property type="entry name" value="TCS_response_regulator"/>
</dbReference>